<reference evidence="1" key="1">
    <citation type="submission" date="2013-12" db="EMBL/GenBank/DDBJ databases">
        <title>A Varibaculum cambriense genome reconstructed from a premature infant gut community with otherwise low bacterial novelty that shifts toward anaerobic metabolism during the third week of life.</title>
        <authorList>
            <person name="Brown C.T."/>
            <person name="Sharon I."/>
            <person name="Thomas B.C."/>
            <person name="Castelle C.J."/>
            <person name="Morowitz M.J."/>
            <person name="Banfield J.F."/>
        </authorList>
    </citation>
    <scope>NUCLEOTIDE SEQUENCE</scope>
</reference>
<accession>W1YJI8</accession>
<protein>
    <submittedName>
        <fullName evidence="1">Uncharacterized protein</fullName>
    </submittedName>
</protein>
<proteinExistence type="predicted"/>
<dbReference type="EMBL" id="AZMM01003313">
    <property type="protein sequence ID" value="ETJ42713.1"/>
    <property type="molecule type" value="Genomic_DNA"/>
</dbReference>
<gene>
    <name evidence="1" type="ORF">Q604_UNBC03313G0002</name>
</gene>
<feature type="non-terminal residue" evidence="1">
    <location>
        <position position="25"/>
    </location>
</feature>
<name>W1YJI8_9ZZZZ</name>
<sequence>MTPADELARLTRLTRYFARQVTAGD</sequence>
<organism evidence="1">
    <name type="scientific">human gut metagenome</name>
    <dbReference type="NCBI Taxonomy" id="408170"/>
    <lineage>
        <taxon>unclassified sequences</taxon>
        <taxon>metagenomes</taxon>
        <taxon>organismal metagenomes</taxon>
    </lineage>
</organism>
<comment type="caution">
    <text evidence="1">The sequence shown here is derived from an EMBL/GenBank/DDBJ whole genome shotgun (WGS) entry which is preliminary data.</text>
</comment>
<evidence type="ECO:0000313" key="1">
    <source>
        <dbReference type="EMBL" id="ETJ42713.1"/>
    </source>
</evidence>
<dbReference type="AlphaFoldDB" id="W1YJI8"/>